<dbReference type="PANTHER" id="PTHR23079">
    <property type="entry name" value="RNA-DEPENDENT RNA POLYMERASE"/>
    <property type="match status" value="1"/>
</dbReference>
<reference evidence="4" key="1">
    <citation type="submission" date="2023-03" db="EMBL/GenBank/DDBJ databases">
        <title>Massive genome expansion in bonnet fungi (Mycena s.s.) driven by repeated elements and novel gene families across ecological guilds.</title>
        <authorList>
            <consortium name="Lawrence Berkeley National Laboratory"/>
            <person name="Harder C.B."/>
            <person name="Miyauchi S."/>
            <person name="Viragh M."/>
            <person name="Kuo A."/>
            <person name="Thoen E."/>
            <person name="Andreopoulos B."/>
            <person name="Lu D."/>
            <person name="Skrede I."/>
            <person name="Drula E."/>
            <person name="Henrissat B."/>
            <person name="Morin E."/>
            <person name="Kohler A."/>
            <person name="Barry K."/>
            <person name="LaButti K."/>
            <person name="Morin E."/>
            <person name="Salamov A."/>
            <person name="Lipzen A."/>
            <person name="Mereny Z."/>
            <person name="Hegedus B."/>
            <person name="Baldrian P."/>
            <person name="Stursova M."/>
            <person name="Weitz H."/>
            <person name="Taylor A."/>
            <person name="Grigoriev I.V."/>
            <person name="Nagy L.G."/>
            <person name="Martin F."/>
            <person name="Kauserud H."/>
        </authorList>
    </citation>
    <scope>NUCLEOTIDE SEQUENCE</scope>
    <source>
        <strain evidence="4">CBHHK173m</strain>
    </source>
</reference>
<feature type="compositionally biased region" description="Acidic residues" evidence="2">
    <location>
        <begin position="1163"/>
        <end position="1185"/>
    </location>
</feature>
<feature type="compositionally biased region" description="Basic and acidic residues" evidence="2">
    <location>
        <begin position="165"/>
        <end position="182"/>
    </location>
</feature>
<dbReference type="GO" id="GO:0030422">
    <property type="term" value="P:siRNA processing"/>
    <property type="evidence" value="ECO:0007669"/>
    <property type="project" value="TreeGrafter"/>
</dbReference>
<keyword evidence="1" id="KW-0696">RNA-directed RNA polymerase</keyword>
<comment type="catalytic activity">
    <reaction evidence="1">
        <text>RNA(n) + a ribonucleoside 5'-triphosphate = RNA(n+1) + diphosphate</text>
        <dbReference type="Rhea" id="RHEA:21248"/>
        <dbReference type="Rhea" id="RHEA-COMP:14527"/>
        <dbReference type="Rhea" id="RHEA-COMP:17342"/>
        <dbReference type="ChEBI" id="CHEBI:33019"/>
        <dbReference type="ChEBI" id="CHEBI:61557"/>
        <dbReference type="ChEBI" id="CHEBI:140395"/>
        <dbReference type="EC" id="2.7.7.48"/>
    </reaction>
</comment>
<accession>A0AAD6XX66</accession>
<evidence type="ECO:0000313" key="4">
    <source>
        <dbReference type="EMBL" id="KAJ7102468.1"/>
    </source>
</evidence>
<comment type="similarity">
    <text evidence="1">Belongs to the RdRP family.</text>
</comment>
<protein>
    <recommendedName>
        <fullName evidence="1">RNA-dependent RNA polymerase</fullName>
        <ecNumber evidence="1">2.7.7.48</ecNumber>
    </recommendedName>
</protein>
<dbReference type="InterPro" id="IPR007855">
    <property type="entry name" value="RDRP"/>
</dbReference>
<dbReference type="AlphaFoldDB" id="A0AAD6XX66"/>
<feature type="non-terminal residue" evidence="4">
    <location>
        <position position="1"/>
    </location>
</feature>
<keyword evidence="1" id="KW-0694">RNA-binding</keyword>
<organism evidence="4 5">
    <name type="scientific">Mycena belliarum</name>
    <dbReference type="NCBI Taxonomy" id="1033014"/>
    <lineage>
        <taxon>Eukaryota</taxon>
        <taxon>Fungi</taxon>
        <taxon>Dikarya</taxon>
        <taxon>Basidiomycota</taxon>
        <taxon>Agaricomycotina</taxon>
        <taxon>Agaricomycetes</taxon>
        <taxon>Agaricomycetidae</taxon>
        <taxon>Agaricales</taxon>
        <taxon>Marasmiineae</taxon>
        <taxon>Mycenaceae</taxon>
        <taxon>Mycena</taxon>
    </lineage>
</organism>
<dbReference type="Proteomes" id="UP001222325">
    <property type="component" value="Unassembled WGS sequence"/>
</dbReference>
<keyword evidence="5" id="KW-1185">Reference proteome</keyword>
<dbReference type="GO" id="GO:0031380">
    <property type="term" value="C:nuclear RNA-directed RNA polymerase complex"/>
    <property type="evidence" value="ECO:0007669"/>
    <property type="project" value="TreeGrafter"/>
</dbReference>
<sequence length="1236" mass="138097">MQLFMRNITFSAKDEDVVVALAQKLHHPPFSIDTPINFHVDIFRNGRGRESSRMGILTLPTTQVGETFLYLYGGSGLLVKNRAIFFSRNKRPVNQGLVEMVRTTPWRDPTIIREEKERISTVSSSIELSGFSFGRFCRDGVFSVEASYFGTVACDVDGRRIKITHSGRDDSERSAHGADRDSGSNSLAQRFASFGLSDSSSQSSPTSSPDDPSASVHQVFLQSDMPPTFQSQTAGPGPLAFLLVDAEEPIPERTSSFGDEDFDITSRTSQNLRLVFKSHRDLQTFLERGRTFLHIPRPSFRDVRVERRNIYSQPKLMALHHFLRSLDFGLAFEIDKAVWGGILEPEEVIMMQPSLLELQRKTQDFETPAIFRFFLTSLSVPGLDATPLATPKGRKRKTKKQRVLASPLVDLRGKLAEATGAYIAELYRPRGRYTSSPAICQSYQLLLTPSTQILEGPLPDQSNSVLRRFKNHQCFLRVSFQDENRSAPRRDQTLSINELLEKRYKKPLKSGLLVAGRSYEFLGYSMSGLKEYSFIFVTPFSFEGVELNAQSIRERLGDFTKISRQPAMLGARWSQAFSTSDPSVTLERSQIHLVKDKTSTAGSVFTDGCSSISSSLSRQVWKSLRASQRISRPPSAFQFRCGGAKGVLVQNPDYPDKMLCFRPSQTKFEVEATDIRTLDITATSARPISVYLNRPLIALLEYHGTPGDAFMGLQKLAIDEVESIKGSLIQASKIFSQHGLGASFRLPSLFNNLFHQLKFEIGPWSDSQFFQHQLIKSALACAITHILREIKHRAHIPVPGSYTLIGVSDEWDCLEDGEIYATVVDDRTGVNLPITGRVLITRSPQIHPGDVQFVTAVRRPQLEHLRNVVVFSCRGSRSLPSKLGGGDLDGDIYNLILDESLFPPKSFTAVPGEYVAIPPKVTPWACTVSDVADFVIDFIKSDLVGHIAILHLRIADLDPNGHGCESCMKLAEFASHAVDFSKRGVPVDFKALPRPPSNLRPDFLSGEGVNPVEAMGDRFYTSVKILGKLYRSVPIEDYYPDPSELENQLTGGDKIQTTLASLGLRRLGLPTVTDMPDEDLLEEMRHILDEYTDQLMVIAKTHTISKRANAHLSEAELISGTIQERYDHRKRREAVAAMNLQTGELAKAIRHEFRSPSYRATEDDTVDYESGDEDDGLDDEEDLAGDEERRRDKFERAWAAWLVAEEALDDDPSSFGPSSFGLIALGTILEVIKEAR</sequence>
<dbReference type="PANTHER" id="PTHR23079:SF55">
    <property type="entry name" value="RNA-DIRECTED RNA POLYMERASE"/>
    <property type="match status" value="1"/>
</dbReference>
<dbReference type="InterPro" id="IPR057596">
    <property type="entry name" value="RDRP_core"/>
</dbReference>
<keyword evidence="1" id="KW-0548">Nucleotidyltransferase</keyword>
<evidence type="ECO:0000256" key="2">
    <source>
        <dbReference type="SAM" id="MobiDB-lite"/>
    </source>
</evidence>
<proteinExistence type="inferred from homology"/>
<gene>
    <name evidence="4" type="ORF">B0H15DRAFT_985509</name>
</gene>
<feature type="domain" description="RDRP core" evidence="3">
    <location>
        <begin position="447"/>
        <end position="1033"/>
    </location>
</feature>
<dbReference type="GO" id="GO:0003723">
    <property type="term" value="F:RNA binding"/>
    <property type="evidence" value="ECO:0007669"/>
    <property type="project" value="UniProtKB-KW"/>
</dbReference>
<name>A0AAD6XX66_9AGAR</name>
<feature type="region of interest" description="Disordered" evidence="2">
    <location>
        <begin position="1159"/>
        <end position="1191"/>
    </location>
</feature>
<evidence type="ECO:0000256" key="1">
    <source>
        <dbReference type="RuleBase" id="RU363098"/>
    </source>
</evidence>
<dbReference type="EMBL" id="JARJCN010000003">
    <property type="protein sequence ID" value="KAJ7102468.1"/>
    <property type="molecule type" value="Genomic_DNA"/>
</dbReference>
<dbReference type="EC" id="2.7.7.48" evidence="1"/>
<keyword evidence="1" id="KW-0808">Transferase</keyword>
<dbReference type="GO" id="GO:0003968">
    <property type="term" value="F:RNA-directed RNA polymerase activity"/>
    <property type="evidence" value="ECO:0007669"/>
    <property type="project" value="UniProtKB-KW"/>
</dbReference>
<feature type="region of interest" description="Disordered" evidence="2">
    <location>
        <begin position="165"/>
        <end position="185"/>
    </location>
</feature>
<evidence type="ECO:0000259" key="3">
    <source>
        <dbReference type="Pfam" id="PF05183"/>
    </source>
</evidence>
<evidence type="ECO:0000313" key="5">
    <source>
        <dbReference type="Proteomes" id="UP001222325"/>
    </source>
</evidence>
<feature type="region of interest" description="Disordered" evidence="2">
    <location>
        <begin position="196"/>
        <end position="215"/>
    </location>
</feature>
<dbReference type="Pfam" id="PF05183">
    <property type="entry name" value="RdRP"/>
    <property type="match status" value="1"/>
</dbReference>
<feature type="compositionally biased region" description="Low complexity" evidence="2">
    <location>
        <begin position="197"/>
        <end position="215"/>
    </location>
</feature>
<comment type="caution">
    <text evidence="4">The sequence shown here is derived from an EMBL/GenBank/DDBJ whole genome shotgun (WGS) entry which is preliminary data.</text>
</comment>